<dbReference type="RefSeq" id="WP_184753207.1">
    <property type="nucleotide sequence ID" value="NZ_BAABEK010000052.1"/>
</dbReference>
<sequence length="54" mass="5822">MLITPAIGETVVFVVPPFAGVSRVYLADPLHAHQITAFLTELDVRTTAEAGWKA</sequence>
<name>A0A7W7W7D2_9ACTN</name>
<accession>A0A7W7W7D2</accession>
<keyword evidence="2" id="KW-1185">Reference proteome</keyword>
<dbReference type="AlphaFoldDB" id="A0A7W7W7D2"/>
<organism evidence="1 2">
    <name type="scientific">Streptosporangium album</name>
    <dbReference type="NCBI Taxonomy" id="47479"/>
    <lineage>
        <taxon>Bacteria</taxon>
        <taxon>Bacillati</taxon>
        <taxon>Actinomycetota</taxon>
        <taxon>Actinomycetes</taxon>
        <taxon>Streptosporangiales</taxon>
        <taxon>Streptosporangiaceae</taxon>
        <taxon>Streptosporangium</taxon>
    </lineage>
</organism>
<dbReference type="EMBL" id="JACHJU010000001">
    <property type="protein sequence ID" value="MBB4936703.1"/>
    <property type="molecule type" value="Genomic_DNA"/>
</dbReference>
<reference evidence="1 2" key="1">
    <citation type="submission" date="2020-08" db="EMBL/GenBank/DDBJ databases">
        <title>Sequencing the genomes of 1000 actinobacteria strains.</title>
        <authorList>
            <person name="Klenk H.-P."/>
        </authorList>
    </citation>
    <scope>NUCLEOTIDE SEQUENCE [LARGE SCALE GENOMIC DNA]</scope>
    <source>
        <strain evidence="1 2">DSM 43023</strain>
    </source>
</reference>
<comment type="caution">
    <text evidence="1">The sequence shown here is derived from an EMBL/GenBank/DDBJ whole genome shotgun (WGS) entry which is preliminary data.</text>
</comment>
<evidence type="ECO:0000313" key="1">
    <source>
        <dbReference type="EMBL" id="MBB4936703.1"/>
    </source>
</evidence>
<gene>
    <name evidence="1" type="ORF">FHR32_001008</name>
</gene>
<protein>
    <submittedName>
        <fullName evidence="1">Uncharacterized protein</fullName>
    </submittedName>
</protein>
<dbReference type="Proteomes" id="UP000534286">
    <property type="component" value="Unassembled WGS sequence"/>
</dbReference>
<evidence type="ECO:0000313" key="2">
    <source>
        <dbReference type="Proteomes" id="UP000534286"/>
    </source>
</evidence>
<proteinExistence type="predicted"/>